<organism evidence="1 2">
    <name type="scientific">Obba rivulosa</name>
    <dbReference type="NCBI Taxonomy" id="1052685"/>
    <lineage>
        <taxon>Eukaryota</taxon>
        <taxon>Fungi</taxon>
        <taxon>Dikarya</taxon>
        <taxon>Basidiomycota</taxon>
        <taxon>Agaricomycotina</taxon>
        <taxon>Agaricomycetes</taxon>
        <taxon>Polyporales</taxon>
        <taxon>Gelatoporiaceae</taxon>
        <taxon>Obba</taxon>
    </lineage>
</organism>
<dbReference type="OrthoDB" id="10639749at2759"/>
<accession>A0A8E2AY19</accession>
<protein>
    <submittedName>
        <fullName evidence="1">Uncharacterized protein</fullName>
    </submittedName>
</protein>
<evidence type="ECO:0000313" key="2">
    <source>
        <dbReference type="Proteomes" id="UP000250043"/>
    </source>
</evidence>
<evidence type="ECO:0000313" key="1">
    <source>
        <dbReference type="EMBL" id="OCH90350.1"/>
    </source>
</evidence>
<dbReference type="EMBL" id="KV722406">
    <property type="protein sequence ID" value="OCH90350.1"/>
    <property type="molecule type" value="Genomic_DNA"/>
</dbReference>
<proteinExistence type="predicted"/>
<name>A0A8E2AY19_9APHY</name>
<dbReference type="Proteomes" id="UP000250043">
    <property type="component" value="Unassembled WGS sequence"/>
</dbReference>
<sequence length="227" mass="25636">MAHGESGASSQSLRNRITQTGILQGLELELPDLANLNLRDHEPETEATRSQSIIGLLQVTADQLQLISTTNPTGVSPLEVQRENNARSGRNIPELIQSYKRDLPAEIDALPVLDVASGQLGMFQLLNQEVDRYLRRIEERLPVYACFWSSEEIKQVVYWILAFKRHKRLVESVPPQRPRYILDRSTLRAISRDSCSAYTTFEAEILPRYELAHAASRAGGVARRTSR</sequence>
<reference evidence="1 2" key="1">
    <citation type="submission" date="2016-07" db="EMBL/GenBank/DDBJ databases">
        <title>Draft genome of the white-rot fungus Obba rivulosa 3A-2.</title>
        <authorList>
            <consortium name="DOE Joint Genome Institute"/>
            <person name="Miettinen O."/>
            <person name="Riley R."/>
            <person name="Acob R."/>
            <person name="Barry K."/>
            <person name="Cullen D."/>
            <person name="De Vries R."/>
            <person name="Hainaut M."/>
            <person name="Hatakka A."/>
            <person name="Henrissat B."/>
            <person name="Hilden K."/>
            <person name="Kuo R."/>
            <person name="Labutti K."/>
            <person name="Lipzen A."/>
            <person name="Makela M.R."/>
            <person name="Sandor L."/>
            <person name="Spatafora J.W."/>
            <person name="Grigoriev I.V."/>
            <person name="Hibbett D.S."/>
        </authorList>
    </citation>
    <scope>NUCLEOTIDE SEQUENCE [LARGE SCALE GENOMIC DNA]</scope>
    <source>
        <strain evidence="1 2">3A-2</strain>
    </source>
</reference>
<dbReference type="AlphaFoldDB" id="A0A8E2AY19"/>
<keyword evidence="2" id="KW-1185">Reference proteome</keyword>
<gene>
    <name evidence="1" type="ORF">OBBRIDRAFT_804061</name>
</gene>